<evidence type="ECO:0000259" key="10">
    <source>
        <dbReference type="Pfam" id="PF14214"/>
    </source>
</evidence>
<dbReference type="CDD" id="cd04476">
    <property type="entry name" value="RPA1_DBD_C"/>
    <property type="match status" value="1"/>
</dbReference>
<dbReference type="InterPro" id="IPR012340">
    <property type="entry name" value="NA-bd_OB-fold"/>
</dbReference>
<evidence type="ECO:0000259" key="9">
    <source>
        <dbReference type="Pfam" id="PF08646"/>
    </source>
</evidence>
<dbReference type="SUPFAM" id="SSF52540">
    <property type="entry name" value="P-loop containing nucleoside triphosphate hydrolases"/>
    <property type="match status" value="2"/>
</dbReference>
<gene>
    <name evidence="12" type="ORF">CASFOL_011104</name>
</gene>
<evidence type="ECO:0000313" key="13">
    <source>
        <dbReference type="Proteomes" id="UP001632038"/>
    </source>
</evidence>
<keyword evidence="5" id="KW-0238">DNA-binding</keyword>
<feature type="domain" description="Helitron helicase-like" evidence="10">
    <location>
        <begin position="322"/>
        <end position="505"/>
    </location>
</feature>
<dbReference type="Pfam" id="PF21530">
    <property type="entry name" value="Pif1_2B_dom"/>
    <property type="match status" value="1"/>
</dbReference>
<feature type="domain" description="Replication factor A C-terminal" evidence="9">
    <location>
        <begin position="1662"/>
        <end position="1780"/>
    </location>
</feature>
<keyword evidence="6" id="KW-0233">DNA recombination</keyword>
<comment type="cofactor">
    <cofactor evidence="6">
        <name>Mg(2+)</name>
        <dbReference type="ChEBI" id="CHEBI:18420"/>
    </cofactor>
</comment>
<organism evidence="12 13">
    <name type="scientific">Castilleja foliolosa</name>
    <dbReference type="NCBI Taxonomy" id="1961234"/>
    <lineage>
        <taxon>Eukaryota</taxon>
        <taxon>Viridiplantae</taxon>
        <taxon>Streptophyta</taxon>
        <taxon>Embryophyta</taxon>
        <taxon>Tracheophyta</taxon>
        <taxon>Spermatophyta</taxon>
        <taxon>Magnoliopsida</taxon>
        <taxon>eudicotyledons</taxon>
        <taxon>Gunneridae</taxon>
        <taxon>Pentapetalae</taxon>
        <taxon>asterids</taxon>
        <taxon>lamiids</taxon>
        <taxon>Lamiales</taxon>
        <taxon>Orobanchaceae</taxon>
        <taxon>Pedicularideae</taxon>
        <taxon>Castillejinae</taxon>
        <taxon>Castilleja</taxon>
    </lineage>
</organism>
<keyword evidence="6" id="KW-0378">Hydrolase</keyword>
<keyword evidence="6" id="KW-0547">Nucleotide-binding</keyword>
<dbReference type="Pfam" id="PF05970">
    <property type="entry name" value="PIF1"/>
    <property type="match status" value="1"/>
</dbReference>
<evidence type="ECO:0000256" key="5">
    <source>
        <dbReference type="ARBA" id="ARBA00023125"/>
    </source>
</evidence>
<dbReference type="GO" id="GO:0003677">
    <property type="term" value="F:DNA binding"/>
    <property type="evidence" value="ECO:0007669"/>
    <property type="project" value="UniProtKB-KW"/>
</dbReference>
<evidence type="ECO:0000256" key="2">
    <source>
        <dbReference type="ARBA" id="ARBA00022723"/>
    </source>
</evidence>
<evidence type="ECO:0000256" key="4">
    <source>
        <dbReference type="ARBA" id="ARBA00022833"/>
    </source>
</evidence>
<reference evidence="13" key="1">
    <citation type="journal article" date="2024" name="IScience">
        <title>Strigolactones Initiate the Formation of Haustorium-like Structures in Castilleja.</title>
        <authorList>
            <person name="Buerger M."/>
            <person name="Peterson D."/>
            <person name="Chory J."/>
        </authorList>
    </citation>
    <scope>NUCLEOTIDE SEQUENCE [LARGE SCALE GENOMIC DNA]</scope>
</reference>
<comment type="caution">
    <text evidence="12">The sequence shown here is derived from an EMBL/GenBank/DDBJ whole genome shotgun (WGS) entry which is preliminary data.</text>
</comment>
<sequence>MTGKKRKLQCNAHEVGQSSCSRPSRRMQSSSNSVCADILLTPAYSDDGDCEFVCEHCNALFWFNERIIRGPLHARPRYTHCCKDGAVRLPLPLYPPPVMKSLFGDSTFMENIRAYNNMFSMTSFGARIDEAINDGRGPYVFKVSGQVSHWIGSICPPDNEGPRFLQLYIYDTNNEVTNRLRFFDTSQTCSLSPAVVTSITDTLNSCNEYVRLFRSAADLCDTSPICDFSVRLYNNIGDRRYEPPASGTLGGIVFAEDSNASDYDIVVHKKDGPPHRVSKLHPSYIPLQYPLLFSYAEPGWSPQLRLHSSSDGRKRNLTVNMYYSFQIHDRQGVYSLLLNGGRLFQQYLVDAYTCIEQGRLDFINSNQNLFRSEFVAGLYDALARGDNNAHDIGKRVFLPSSFTGGPRYMYKHYQDALAICQVYGNPQYFVTFTCNVKWPEISRHLQKIGGTQPQDRPDIIARVFQIKVQQFLKFMKSKKTFGDVAAELYTIEFQKRGLPHCHTLLWVTAPYKVREATDVDKYVSAEIPDPLTDPTLHKIVTDLMIHGPCGLARPNSPCMRDNSCSKSFPKKFECTSRFDKDGYVHYKRRDTPQRATKNGVALDNRYVVPYNADLCRHFNAHINVEHCGWSMMIKYLFKYISKGADRVRFCIIRSDEAGSVQTETANPVVNEIKNFVDGRYICPHEASWGILNFPIHERTPAVEVLAVHLQDMQNVTFKENLKLQAIVRNPSFGKTTLTEWMKRNKRDPDGLDLTYLNYSSRYRWYKNGMCWIPRMRLQNPAIGRLAYVHPASGELFYLRMLLCHQRGCKSFAEIRTVSNVIHSTYRSACDALGLLGDDKEWLTAFKESSSWATSSELRFLFVHMLLFCEVTQPLYFWENQWRCMGDDIRQRFANEISTPDFFVNDSQIQQSILFELEKLLNSGTPSKSLSDFGLPMPSASFFASIGNRLLMEETCYDRTALAAEHSRSHLLLNSDQRKVYNCILSTYHTNSQVLLFVYGHGGTGKTFLWRTIISFFRSVGKIVLAVAASGIASLLLPSGRTAHSRFKIPIDLTDQSTCHVKKGTHLAQLLRETLLIIWDEAPMSDRRCFECLDKTLRDINDDANHPFGGKTVLLGGDFRQTLPVKVKCTRSEIIDSTLPKSNLWQHFRIFKLRENMRLRSNNNSSESTNDASEFAAWLLSIGDGLVGEPDMNDPQNTRRIQIPAQYLIQANEKRLHALISFIYDDFILNNPSADNLSMRAIVCPTNDTSDDINRAVLKLTPGDCKVYSSYDVMIPHGGNHADTELLYPQEYLNQLTFPGIPPHELTLKINAPIILIRNINQTLGLCNGTRLIVSQLLPRIIEAQIITGTAIGTRVYIPRIKFVHNSQSLNKIGVYLPRPVFTHGQLYVALSRATSSASLKILIDGADETTTDITNNVVFADFIDEMACQRIRDITEQQMSLTIEIRVLRKWISKGKKEELCYQFVDVHGDGIEATADVKQIEYFDSVINLQSCYKVSDYVCTSRRTYMATVDHRASLIIGQKAVFRPVTNPNIPTVYFNFATYETIKTRIKDSRLLTDYIGGSEVEITLWPDMRHLIADNVTPGHIVAITSTLVTEHNGQLQLESTYLTTAVINPDLPQTIEHVERLRALPPVQLTETHDRKVTLLDLKLGKQQNIQGSKNFTCEATIKEIHGERGWYYVLCSKCNSKLYPAQNSGRLIFVCKDDNDITPNFRYSVNATIMDASGSADAIFFNDSMQAMINVSCEDMVRKYADAANPRAVPQLLRSAIGIPKLLHVSLKNDGKIAVNNVSEVASATSTQSTSNTAGTSTFTPTTPAPKSTTSKRQLEDSPGS</sequence>
<comment type="similarity">
    <text evidence="1">Belongs to the replication factor A protein 1 family.</text>
</comment>
<keyword evidence="6" id="KW-0227">DNA damage</keyword>
<dbReference type="GO" id="GO:0006310">
    <property type="term" value="P:DNA recombination"/>
    <property type="evidence" value="ECO:0007669"/>
    <property type="project" value="UniProtKB-KW"/>
</dbReference>
<dbReference type="Pfam" id="PF08646">
    <property type="entry name" value="Rep_fac-A_C"/>
    <property type="match status" value="1"/>
</dbReference>
<feature type="compositionally biased region" description="Low complexity" evidence="7">
    <location>
        <begin position="1794"/>
        <end position="1822"/>
    </location>
</feature>
<keyword evidence="6" id="KW-0234">DNA repair</keyword>
<accession>A0ABD3DYK8</accession>
<protein>
    <recommendedName>
        <fullName evidence="6">ATP-dependent DNA helicase</fullName>
        <ecNumber evidence="6">5.6.2.3</ecNumber>
    </recommendedName>
</protein>
<dbReference type="GO" id="GO:0016787">
    <property type="term" value="F:hydrolase activity"/>
    <property type="evidence" value="ECO:0007669"/>
    <property type="project" value="UniProtKB-KW"/>
</dbReference>
<evidence type="ECO:0000313" key="12">
    <source>
        <dbReference type="EMBL" id="KAL3645924.1"/>
    </source>
</evidence>
<dbReference type="PANTHER" id="PTHR10492">
    <property type="match status" value="1"/>
</dbReference>
<dbReference type="InterPro" id="IPR025476">
    <property type="entry name" value="Helitron_helicase-like"/>
</dbReference>
<dbReference type="Gene3D" id="2.40.50.140">
    <property type="entry name" value="Nucleic acid-binding proteins"/>
    <property type="match status" value="3"/>
</dbReference>
<dbReference type="SUPFAM" id="SSF50249">
    <property type="entry name" value="Nucleic acid-binding proteins"/>
    <property type="match status" value="2"/>
</dbReference>
<dbReference type="GO" id="GO:0043139">
    <property type="term" value="F:5'-3' DNA helicase activity"/>
    <property type="evidence" value="ECO:0007669"/>
    <property type="project" value="UniProtKB-EC"/>
</dbReference>
<dbReference type="InterPro" id="IPR027417">
    <property type="entry name" value="P-loop_NTPase"/>
</dbReference>
<evidence type="ECO:0000256" key="3">
    <source>
        <dbReference type="ARBA" id="ARBA00022771"/>
    </source>
</evidence>
<dbReference type="Pfam" id="PF14214">
    <property type="entry name" value="Helitron_like_N"/>
    <property type="match status" value="1"/>
</dbReference>
<evidence type="ECO:0000256" key="1">
    <source>
        <dbReference type="ARBA" id="ARBA00005690"/>
    </source>
</evidence>
<dbReference type="InterPro" id="IPR013955">
    <property type="entry name" value="Rep_factor-A_C"/>
</dbReference>
<keyword evidence="3" id="KW-0863">Zinc-finger</keyword>
<keyword evidence="4" id="KW-0862">Zinc</keyword>
<evidence type="ECO:0000259" key="11">
    <source>
        <dbReference type="Pfam" id="PF21530"/>
    </source>
</evidence>
<evidence type="ECO:0000256" key="7">
    <source>
        <dbReference type="SAM" id="MobiDB-lite"/>
    </source>
</evidence>
<keyword evidence="13" id="KW-1185">Reference proteome</keyword>
<evidence type="ECO:0000256" key="6">
    <source>
        <dbReference type="RuleBase" id="RU363044"/>
    </source>
</evidence>
<dbReference type="PANTHER" id="PTHR10492:SF96">
    <property type="entry name" value="ATP-DEPENDENT DNA HELICASE"/>
    <property type="match status" value="1"/>
</dbReference>
<dbReference type="EMBL" id="JAVIJP010000013">
    <property type="protein sequence ID" value="KAL3645924.1"/>
    <property type="molecule type" value="Genomic_DNA"/>
</dbReference>
<feature type="domain" description="DNA helicase Pif1-like DEAD-box helicase" evidence="8">
    <location>
        <begin position="972"/>
        <end position="1188"/>
    </location>
</feature>
<dbReference type="InterPro" id="IPR047192">
    <property type="entry name" value="Euk_RPA1_DBD_C"/>
</dbReference>
<dbReference type="InterPro" id="IPR049163">
    <property type="entry name" value="Pif1-like_2B_dom"/>
</dbReference>
<keyword evidence="6" id="KW-0067">ATP-binding</keyword>
<dbReference type="GO" id="GO:0005524">
    <property type="term" value="F:ATP binding"/>
    <property type="evidence" value="ECO:0007669"/>
    <property type="project" value="UniProtKB-KW"/>
</dbReference>
<dbReference type="GO" id="GO:0008270">
    <property type="term" value="F:zinc ion binding"/>
    <property type="evidence" value="ECO:0007669"/>
    <property type="project" value="UniProtKB-KW"/>
</dbReference>
<feature type="region of interest" description="Disordered" evidence="7">
    <location>
        <begin position="1794"/>
        <end position="1832"/>
    </location>
</feature>
<feature type="domain" description="DNA helicase Pif1-like 2B" evidence="11">
    <location>
        <begin position="1290"/>
        <end position="1336"/>
    </location>
</feature>
<name>A0ABD3DYK8_9LAMI</name>
<comment type="similarity">
    <text evidence="6">Belongs to the helicase family.</text>
</comment>
<dbReference type="Proteomes" id="UP001632038">
    <property type="component" value="Unassembled WGS sequence"/>
</dbReference>
<dbReference type="InterPro" id="IPR010285">
    <property type="entry name" value="DNA_helicase_pif1-like_DEAD"/>
</dbReference>
<dbReference type="EC" id="5.6.2.3" evidence="6"/>
<dbReference type="GO" id="GO:0006281">
    <property type="term" value="P:DNA repair"/>
    <property type="evidence" value="ECO:0007669"/>
    <property type="project" value="UniProtKB-KW"/>
</dbReference>
<dbReference type="Gene3D" id="3.40.50.300">
    <property type="entry name" value="P-loop containing nucleotide triphosphate hydrolases"/>
    <property type="match status" value="1"/>
</dbReference>
<keyword evidence="2" id="KW-0479">Metal-binding</keyword>
<proteinExistence type="inferred from homology"/>
<keyword evidence="6" id="KW-0347">Helicase</keyword>
<evidence type="ECO:0000259" key="8">
    <source>
        <dbReference type="Pfam" id="PF05970"/>
    </source>
</evidence>
<comment type="catalytic activity">
    <reaction evidence="6">
        <text>ATP + H2O = ADP + phosphate + H(+)</text>
        <dbReference type="Rhea" id="RHEA:13065"/>
        <dbReference type="ChEBI" id="CHEBI:15377"/>
        <dbReference type="ChEBI" id="CHEBI:15378"/>
        <dbReference type="ChEBI" id="CHEBI:30616"/>
        <dbReference type="ChEBI" id="CHEBI:43474"/>
        <dbReference type="ChEBI" id="CHEBI:456216"/>
        <dbReference type="EC" id="5.6.2.3"/>
    </reaction>
</comment>